<feature type="compositionally biased region" description="Pro residues" evidence="1">
    <location>
        <begin position="242"/>
        <end position="252"/>
    </location>
</feature>
<dbReference type="InterPro" id="IPR031482">
    <property type="entry name" value="CBP_BcsN"/>
</dbReference>
<gene>
    <name evidence="2" type="ORF">GCM10016234_10370</name>
</gene>
<dbReference type="Proteomes" id="UP000630142">
    <property type="component" value="Unassembled WGS sequence"/>
</dbReference>
<evidence type="ECO:0000313" key="2">
    <source>
        <dbReference type="EMBL" id="GHD09522.1"/>
    </source>
</evidence>
<accession>A0A8J3DNL0</accession>
<evidence type="ECO:0008006" key="4">
    <source>
        <dbReference type="Google" id="ProtNLM"/>
    </source>
</evidence>
<keyword evidence="3" id="KW-1185">Reference proteome</keyword>
<sequence>MQVGTSSSERTVANSSAYILPPPGGPAVVAVTERTYTNGIQQDIALATNSSLPVQNGFRVRLYGPIKAVAEGQTAMPEQFQPLRNIDSEVRRVVPGMPLQRAPFYVQNRYGAFGYAVGRKGRETCLYGFQNIRSRQFTWNDRGSIDIRLRLCETGATEAQLLAVMYGYTANVFVDAAGWNPYGQPAAVPEGLGSPGPDVYPTAMGQLEPVLPPAPAAPVVRTPRRTRTVAPAVAAPVELPQPVGPAVPPPPAAVRTSPAAATPSSPAASNTAPTRSVSTLLPTVPAASRPAPSTPRAAVPIASPSASSGFGAVPPPPENR</sequence>
<organism evidence="2 3">
    <name type="scientific">Tianweitania populi</name>
    <dbReference type="NCBI Taxonomy" id="1607949"/>
    <lineage>
        <taxon>Bacteria</taxon>
        <taxon>Pseudomonadati</taxon>
        <taxon>Pseudomonadota</taxon>
        <taxon>Alphaproteobacteria</taxon>
        <taxon>Hyphomicrobiales</taxon>
        <taxon>Phyllobacteriaceae</taxon>
        <taxon>Tianweitania</taxon>
    </lineage>
</organism>
<feature type="compositionally biased region" description="Low complexity" evidence="1">
    <location>
        <begin position="253"/>
        <end position="308"/>
    </location>
</feature>
<comment type="caution">
    <text evidence="2">The sequence shown here is derived from an EMBL/GenBank/DDBJ whole genome shotgun (WGS) entry which is preliminary data.</text>
</comment>
<evidence type="ECO:0000256" key="1">
    <source>
        <dbReference type="SAM" id="MobiDB-lite"/>
    </source>
</evidence>
<proteinExistence type="predicted"/>
<protein>
    <recommendedName>
        <fullName evidence="4">Cellulose biosynthesis protein BcsN</fullName>
    </recommendedName>
</protein>
<evidence type="ECO:0000313" key="3">
    <source>
        <dbReference type="Proteomes" id="UP000630142"/>
    </source>
</evidence>
<name>A0A8J3DNL0_9HYPH</name>
<feature type="region of interest" description="Disordered" evidence="1">
    <location>
        <begin position="239"/>
        <end position="320"/>
    </location>
</feature>
<dbReference type="AlphaFoldDB" id="A0A8J3DNL0"/>
<reference evidence="2" key="2">
    <citation type="submission" date="2020-09" db="EMBL/GenBank/DDBJ databases">
        <authorList>
            <person name="Sun Q."/>
            <person name="Kim S."/>
        </authorList>
    </citation>
    <scope>NUCLEOTIDE SEQUENCE</scope>
    <source>
        <strain evidence="2">KCTC 42249</strain>
    </source>
</reference>
<dbReference type="Pfam" id="PF17038">
    <property type="entry name" value="CBP_BcsN"/>
    <property type="match status" value="1"/>
</dbReference>
<dbReference type="RefSeq" id="WP_189502206.1">
    <property type="nucleotide sequence ID" value="NZ_BMZQ01000001.1"/>
</dbReference>
<reference evidence="2" key="1">
    <citation type="journal article" date="2014" name="Int. J. Syst. Evol. Microbiol.">
        <title>Complete genome sequence of Corynebacterium casei LMG S-19264T (=DSM 44701T), isolated from a smear-ripened cheese.</title>
        <authorList>
            <consortium name="US DOE Joint Genome Institute (JGI-PGF)"/>
            <person name="Walter F."/>
            <person name="Albersmeier A."/>
            <person name="Kalinowski J."/>
            <person name="Ruckert C."/>
        </authorList>
    </citation>
    <scope>NUCLEOTIDE SEQUENCE</scope>
    <source>
        <strain evidence="2">KCTC 42249</strain>
    </source>
</reference>
<dbReference type="EMBL" id="BMZQ01000001">
    <property type="protein sequence ID" value="GHD09522.1"/>
    <property type="molecule type" value="Genomic_DNA"/>
</dbReference>